<evidence type="ECO:0000313" key="1">
    <source>
        <dbReference type="EMBL" id="AST09229.1"/>
    </source>
</evidence>
<reference evidence="1" key="1">
    <citation type="journal article" date="2017" name="Virus Genes">
        <title>Two novel poxviruses with unusual genome rearrangements: NY_014 and Murmansk.</title>
        <authorList>
            <person name="Smithson C."/>
            <person name="Meyer H."/>
            <person name="Gigante C.M."/>
            <person name="Gao J."/>
            <person name="Zhao H."/>
            <person name="Batra D."/>
            <person name="Damon I."/>
            <person name="Upton C."/>
            <person name="Li Y."/>
        </authorList>
    </citation>
    <scope>NUCLEOTIDE SEQUENCE [LARGE SCALE GENOMIC DNA]</scope>
    <source>
        <strain evidence="1">LEIV-11411</strain>
    </source>
</reference>
<gene>
    <name evidence="1" type="ORF">Murmansk-034</name>
</gene>
<dbReference type="InterPro" id="IPR036834">
    <property type="entry name" value="Bcl-2-like_sf"/>
</dbReference>
<accession>A0A223FMM0</accession>
<dbReference type="Gene3D" id="1.10.437.10">
    <property type="entry name" value="Blc2-like"/>
    <property type="match status" value="1"/>
</dbReference>
<dbReference type="EMBL" id="MF001304">
    <property type="protein sequence ID" value="AST09229.1"/>
    <property type="molecule type" value="Genomic_DNA"/>
</dbReference>
<name>A0A223FMM0_9POXV</name>
<dbReference type="Proteomes" id="UP000217350">
    <property type="component" value="Segment"/>
</dbReference>
<organism evidence="1">
    <name type="scientific">Murmansk poxvirus</name>
    <dbReference type="NCBI Taxonomy" id="2025359"/>
    <lineage>
        <taxon>Viruses</taxon>
        <taxon>Varidnaviria</taxon>
        <taxon>Bamfordvirae</taxon>
        <taxon>Nucleocytoviricota</taxon>
        <taxon>Pokkesviricetes</taxon>
        <taxon>Chitovirales</taxon>
        <taxon>Poxviridae</taxon>
        <taxon>Chordopoxvirinae</taxon>
        <taxon>Centapoxvirus</taxon>
        <taxon>Centapoxvirus microtuspox</taxon>
        <taxon>Murmansk microtuspox virus</taxon>
    </lineage>
</organism>
<evidence type="ECO:0000313" key="2">
    <source>
        <dbReference type="Proteomes" id="UP000217350"/>
    </source>
</evidence>
<dbReference type="GO" id="GO:0033668">
    <property type="term" value="P:symbiont-mediated suppression of host apoptosis"/>
    <property type="evidence" value="ECO:0007669"/>
    <property type="project" value="InterPro"/>
</dbReference>
<proteinExistence type="predicted"/>
<dbReference type="Pfam" id="PF11099">
    <property type="entry name" value="M11L"/>
    <property type="match status" value="1"/>
</dbReference>
<protein>
    <submittedName>
        <fullName evidence="1">Apoptosis inhibitor</fullName>
    </submittedName>
</protein>
<keyword evidence="2" id="KW-1185">Reference proteome</keyword>
<dbReference type="OrthoDB" id="34806at10239"/>
<dbReference type="InterPro" id="IPR021119">
    <property type="entry name" value="Poxvirus_F1/C10"/>
</dbReference>
<sequence length="164" mass="18755">MNDSQVVAEKEDLSKAIKYYINKQMLDNEFKSLSSSSKEFLKVISKKCNKINTDYRWDICDYIDSAHISVDELVSEINNTIRDNESSIGIRLASISLISKMCDKWGQCQNTQDLIYRMSDSISDNKAFIKYIQLVQSYNTTQKYILGSCILGGILVACKVFNFL</sequence>